<dbReference type="OMA" id="VVSSQYW"/>
<reference evidence="4 5" key="1">
    <citation type="submission" date="2018-08" db="EMBL/GenBank/DDBJ databases">
        <title>A genome reference for cultivated species of the human gut microbiota.</title>
        <authorList>
            <person name="Zou Y."/>
            <person name="Xue W."/>
            <person name="Luo G."/>
        </authorList>
    </citation>
    <scope>NUCLEOTIDE SEQUENCE [LARGE SCALE GENOMIC DNA]</scope>
    <source>
        <strain evidence="4 5">AF22-12AC</strain>
    </source>
</reference>
<evidence type="ECO:0000313" key="4">
    <source>
        <dbReference type="EMBL" id="RGS37516.1"/>
    </source>
</evidence>
<evidence type="ECO:0000256" key="2">
    <source>
        <dbReference type="ARBA" id="ARBA00022643"/>
    </source>
</evidence>
<keyword evidence="2" id="KW-0288">FMN</keyword>
<dbReference type="Gene3D" id="3.40.50.360">
    <property type="match status" value="1"/>
</dbReference>
<dbReference type="SUPFAM" id="SSF52218">
    <property type="entry name" value="Flavoproteins"/>
    <property type="match status" value="1"/>
</dbReference>
<dbReference type="PANTHER" id="PTHR43278">
    <property type="entry name" value="NAD(P)H-DEPENDENT FMN-CONTAINING OXIDOREDUCTASE YWQN-RELATED"/>
    <property type="match status" value="1"/>
</dbReference>
<evidence type="ECO:0000313" key="5">
    <source>
        <dbReference type="Proteomes" id="UP000266172"/>
    </source>
</evidence>
<dbReference type="Pfam" id="PF03358">
    <property type="entry name" value="FMN_red"/>
    <property type="match status" value="1"/>
</dbReference>
<dbReference type="InterPro" id="IPR029039">
    <property type="entry name" value="Flavoprotein-like_sf"/>
</dbReference>
<dbReference type="GeneID" id="93722822"/>
<name>A0A174FLL9_9FIRM</name>
<dbReference type="InterPro" id="IPR005025">
    <property type="entry name" value="FMN_Rdtase-like_dom"/>
</dbReference>
<sequence length="206" mass="22001">MKVILVNGSPREKGCTYTALCEVAGALEKNGIETEIFQVGAKPIAGCIGCNVCLKNGRCFVDDPVNEFVEKAKTADGFVFGSPVHYAAASGAITSFLDRAFYGKGNVFAGKPGAAVVSCRRGGAASAFDQLNKYFTINSMPVVSSQYWNQVHGNTPDEVRQDAEGLQTMRTLGSNMAWLLKCIQAGAAAGITFPEREPAMKTNFIR</sequence>
<dbReference type="PANTHER" id="PTHR43278:SF4">
    <property type="entry name" value="NAD(P)H-DEPENDENT FMN-CONTAINING OXIDOREDUCTASE YWQN-RELATED"/>
    <property type="match status" value="1"/>
</dbReference>
<feature type="domain" description="NADPH-dependent FMN reductase-like" evidence="3">
    <location>
        <begin position="1"/>
        <end position="149"/>
    </location>
</feature>
<protein>
    <submittedName>
        <fullName evidence="4">Flavodoxin family protein</fullName>
    </submittedName>
</protein>
<evidence type="ECO:0000256" key="1">
    <source>
        <dbReference type="ARBA" id="ARBA00022630"/>
    </source>
</evidence>
<organism evidence="4 5">
    <name type="scientific">Roseburia hominis</name>
    <dbReference type="NCBI Taxonomy" id="301301"/>
    <lineage>
        <taxon>Bacteria</taxon>
        <taxon>Bacillati</taxon>
        <taxon>Bacillota</taxon>
        <taxon>Clostridia</taxon>
        <taxon>Lachnospirales</taxon>
        <taxon>Lachnospiraceae</taxon>
        <taxon>Roseburia</taxon>
    </lineage>
</organism>
<evidence type="ECO:0000259" key="3">
    <source>
        <dbReference type="Pfam" id="PF03358"/>
    </source>
</evidence>
<dbReference type="RefSeq" id="WP_014079142.1">
    <property type="nucleotide sequence ID" value="NZ_CAKMUY010000019.1"/>
</dbReference>
<gene>
    <name evidence="4" type="ORF">DWX93_13870</name>
</gene>
<comment type="caution">
    <text evidence="4">The sequence shown here is derived from an EMBL/GenBank/DDBJ whole genome shotgun (WGS) entry which is preliminary data.</text>
</comment>
<dbReference type="GO" id="GO:0016491">
    <property type="term" value="F:oxidoreductase activity"/>
    <property type="evidence" value="ECO:0007669"/>
    <property type="project" value="InterPro"/>
</dbReference>
<keyword evidence="1" id="KW-0285">Flavoprotein</keyword>
<dbReference type="AlphaFoldDB" id="A0A174FLL9"/>
<accession>A0A174FLL9</accession>
<dbReference type="Proteomes" id="UP000266172">
    <property type="component" value="Unassembled WGS sequence"/>
</dbReference>
<dbReference type="InterPro" id="IPR051796">
    <property type="entry name" value="ISF_SsuE-like"/>
</dbReference>
<dbReference type="EMBL" id="QRVL01000015">
    <property type="protein sequence ID" value="RGS37516.1"/>
    <property type="molecule type" value="Genomic_DNA"/>
</dbReference>
<proteinExistence type="predicted"/>